<dbReference type="GO" id="GO:0005829">
    <property type="term" value="C:cytosol"/>
    <property type="evidence" value="ECO:0007669"/>
    <property type="project" value="TreeGrafter"/>
</dbReference>
<comment type="caution">
    <text evidence="4">The sequence shown here is derived from an EMBL/GenBank/DDBJ whole genome shotgun (WGS) entry which is preliminary data.</text>
</comment>
<evidence type="ECO:0000256" key="3">
    <source>
        <dbReference type="ARBA" id="ARBA00022737"/>
    </source>
</evidence>
<evidence type="ECO:0000256" key="2">
    <source>
        <dbReference type="ARBA" id="ARBA00022679"/>
    </source>
</evidence>
<name>A0A0G0Z142_9BACT</name>
<dbReference type="Pfam" id="PF00132">
    <property type="entry name" value="Hexapep"/>
    <property type="match status" value="1"/>
</dbReference>
<dbReference type="PANTHER" id="PTHR23416:SF23">
    <property type="entry name" value="ACETYLTRANSFERASE C18B11.09C-RELATED"/>
    <property type="match status" value="1"/>
</dbReference>
<dbReference type="Gene3D" id="2.160.10.10">
    <property type="entry name" value="Hexapeptide repeat proteins"/>
    <property type="match status" value="1"/>
</dbReference>
<gene>
    <name evidence="4" type="ORF">UV06_C0011G0004</name>
</gene>
<dbReference type="PANTHER" id="PTHR23416">
    <property type="entry name" value="SIALIC ACID SYNTHASE-RELATED"/>
    <property type="match status" value="1"/>
</dbReference>
<dbReference type="InterPro" id="IPR051159">
    <property type="entry name" value="Hexapeptide_acetyltransf"/>
</dbReference>
<dbReference type="PROSITE" id="PS00101">
    <property type="entry name" value="HEXAPEP_TRANSFERASES"/>
    <property type="match status" value="1"/>
</dbReference>
<proteinExistence type="inferred from homology"/>
<organism evidence="4 5">
    <name type="scientific">Candidatus Collierbacteria bacterium GW2011_GWA2_42_17</name>
    <dbReference type="NCBI Taxonomy" id="1618378"/>
    <lineage>
        <taxon>Bacteria</taxon>
        <taxon>Candidatus Collieribacteriota</taxon>
    </lineage>
</organism>
<comment type="similarity">
    <text evidence="1">Belongs to the transferase hexapeptide repeat family.</text>
</comment>
<keyword evidence="2 4" id="KW-0808">Transferase</keyword>
<dbReference type="InterPro" id="IPR011004">
    <property type="entry name" value="Trimer_LpxA-like_sf"/>
</dbReference>
<evidence type="ECO:0000313" key="5">
    <source>
        <dbReference type="Proteomes" id="UP000033854"/>
    </source>
</evidence>
<accession>A0A0G0Z142</accession>
<dbReference type="SUPFAM" id="SSF51161">
    <property type="entry name" value="Trimeric LpxA-like enzymes"/>
    <property type="match status" value="1"/>
</dbReference>
<protein>
    <submittedName>
        <fullName evidence="4">Acetyltransferase</fullName>
    </submittedName>
</protein>
<evidence type="ECO:0000313" key="4">
    <source>
        <dbReference type="EMBL" id="KKS42500.1"/>
    </source>
</evidence>
<dbReference type="AlphaFoldDB" id="A0A0G0Z142"/>
<dbReference type="InterPro" id="IPR001451">
    <property type="entry name" value="Hexapep"/>
</dbReference>
<dbReference type="Proteomes" id="UP000033854">
    <property type="component" value="Unassembled WGS sequence"/>
</dbReference>
<dbReference type="PATRIC" id="fig|1618378.3.peg.781"/>
<keyword evidence="3" id="KW-0677">Repeat</keyword>
<dbReference type="InterPro" id="IPR018357">
    <property type="entry name" value="Hexapep_transf_CS"/>
</dbReference>
<reference evidence="4 5" key="1">
    <citation type="journal article" date="2015" name="Nature">
        <title>rRNA introns, odd ribosomes, and small enigmatic genomes across a large radiation of phyla.</title>
        <authorList>
            <person name="Brown C.T."/>
            <person name="Hug L.A."/>
            <person name="Thomas B.C."/>
            <person name="Sharon I."/>
            <person name="Castelle C.J."/>
            <person name="Singh A."/>
            <person name="Wilkins M.J."/>
            <person name="Williams K.H."/>
            <person name="Banfield J.F."/>
        </authorList>
    </citation>
    <scope>NUCLEOTIDE SEQUENCE [LARGE SCALE GENOMIC DNA]</scope>
</reference>
<evidence type="ECO:0000256" key="1">
    <source>
        <dbReference type="ARBA" id="ARBA00007274"/>
    </source>
</evidence>
<dbReference type="CDD" id="cd04647">
    <property type="entry name" value="LbH_MAT_like"/>
    <property type="match status" value="1"/>
</dbReference>
<dbReference type="EMBL" id="LCDA01000011">
    <property type="protein sequence ID" value="KKS42500.1"/>
    <property type="molecule type" value="Genomic_DNA"/>
</dbReference>
<dbReference type="GO" id="GO:0008374">
    <property type="term" value="F:O-acyltransferase activity"/>
    <property type="evidence" value="ECO:0007669"/>
    <property type="project" value="TreeGrafter"/>
</dbReference>
<sequence length="211" mass="23122">MKISNLNIGSGGIQFVDKDGNKLTTSKAVEKITNRFSSFFLDLWLLKLTCVGHVPFHGYRNFFYRLSGIKMGKGATFHMGARFFLPKNIEIGEGTIIGDHAFLDGRAKIKIGKQVDIASQVMIYNSEHDLSDPTFKAIEEPVTIGDYVFIGPRVIIMPGVTIGNGAVIAGGAVVTKDVPENTIVGGVPAKEIGQRPLKEQHYKLGRARLFQ</sequence>